<dbReference type="EMBL" id="BJYM01000006">
    <property type="protein sequence ID" value="GEN86951.1"/>
    <property type="molecule type" value="Genomic_DNA"/>
</dbReference>
<proteinExistence type="predicted"/>
<keyword evidence="2" id="KW-1185">Reference proteome</keyword>
<accession>A0A511ZHP7</accession>
<gene>
    <name evidence="1" type="ORF">OSO01_16900</name>
</gene>
<name>A0A511ZHP7_9BACI</name>
<evidence type="ECO:0000313" key="1">
    <source>
        <dbReference type="EMBL" id="GEN86951.1"/>
    </source>
</evidence>
<evidence type="ECO:0000313" key="2">
    <source>
        <dbReference type="Proteomes" id="UP000321558"/>
    </source>
</evidence>
<dbReference type="Proteomes" id="UP000321558">
    <property type="component" value="Unassembled WGS sequence"/>
</dbReference>
<comment type="caution">
    <text evidence="1">The sequence shown here is derived from an EMBL/GenBank/DDBJ whole genome shotgun (WGS) entry which is preliminary data.</text>
</comment>
<organism evidence="1 2">
    <name type="scientific">Oceanobacillus sojae</name>
    <dbReference type="NCBI Taxonomy" id="582851"/>
    <lineage>
        <taxon>Bacteria</taxon>
        <taxon>Bacillati</taxon>
        <taxon>Bacillota</taxon>
        <taxon>Bacilli</taxon>
        <taxon>Bacillales</taxon>
        <taxon>Bacillaceae</taxon>
        <taxon>Oceanobacillus</taxon>
    </lineage>
</organism>
<dbReference type="AlphaFoldDB" id="A0A511ZHP7"/>
<reference evidence="1 2" key="1">
    <citation type="submission" date="2019-07" db="EMBL/GenBank/DDBJ databases">
        <title>Whole genome shotgun sequence of Oceanobacillus sojae NBRC 105379.</title>
        <authorList>
            <person name="Hosoyama A."/>
            <person name="Uohara A."/>
            <person name="Ohji S."/>
            <person name="Ichikawa N."/>
        </authorList>
    </citation>
    <scope>NUCLEOTIDE SEQUENCE [LARGE SCALE GENOMIC DNA]</scope>
    <source>
        <strain evidence="1 2">NBRC 105379</strain>
    </source>
</reference>
<protein>
    <submittedName>
        <fullName evidence="1">Uncharacterized protein</fullName>
    </submittedName>
</protein>
<sequence>MNNYTFTEQSSKNVERDGEQIRLVTFRGSGPRDGIDNEYLNVDGRIDIPLMDYFKAGMENRIPVLIKDKVIEQLTAREQELEGKEENAE</sequence>